<dbReference type="Pfam" id="PF02687">
    <property type="entry name" value="FtsX"/>
    <property type="match status" value="1"/>
</dbReference>
<dbReference type="EMBL" id="BARV01020919">
    <property type="protein sequence ID" value="GAI18843.1"/>
    <property type="molecule type" value="Genomic_DNA"/>
</dbReference>
<keyword evidence="5 6" id="KW-0472">Membrane</keyword>
<evidence type="ECO:0000256" key="4">
    <source>
        <dbReference type="ARBA" id="ARBA00022989"/>
    </source>
</evidence>
<dbReference type="PANTHER" id="PTHR30489">
    <property type="entry name" value="LIPOPROTEIN-RELEASING SYSTEM TRANSMEMBRANE PROTEIN LOLE"/>
    <property type="match status" value="1"/>
</dbReference>
<keyword evidence="2" id="KW-1003">Cell membrane</keyword>
<dbReference type="GO" id="GO:0098797">
    <property type="term" value="C:plasma membrane protein complex"/>
    <property type="evidence" value="ECO:0007669"/>
    <property type="project" value="TreeGrafter"/>
</dbReference>
<dbReference type="PANTHER" id="PTHR30489:SF0">
    <property type="entry name" value="LIPOPROTEIN-RELEASING SYSTEM TRANSMEMBRANE PROTEIN LOLE"/>
    <property type="match status" value="1"/>
</dbReference>
<proteinExistence type="predicted"/>
<comment type="caution">
    <text evidence="8">The sequence shown here is derived from an EMBL/GenBank/DDBJ whole genome shotgun (WGS) entry which is preliminary data.</text>
</comment>
<reference evidence="8" key="1">
    <citation type="journal article" date="2014" name="Front. Microbiol.">
        <title>High frequency of phylogenetically diverse reductive dehalogenase-homologous genes in deep subseafloor sedimentary metagenomes.</title>
        <authorList>
            <person name="Kawai M."/>
            <person name="Futagami T."/>
            <person name="Toyoda A."/>
            <person name="Takaki Y."/>
            <person name="Nishi S."/>
            <person name="Hori S."/>
            <person name="Arai W."/>
            <person name="Tsubouchi T."/>
            <person name="Morono Y."/>
            <person name="Uchiyama I."/>
            <person name="Ito T."/>
            <person name="Fujiyama A."/>
            <person name="Inagaki F."/>
            <person name="Takami H."/>
        </authorList>
    </citation>
    <scope>NUCLEOTIDE SEQUENCE</scope>
    <source>
        <strain evidence="8">Expedition CK06-06</strain>
    </source>
</reference>
<sequence>MEKVTVQSWKDYRRAFIAAVEKEQTVMAVMFALVGITTVFIIFVVFYMIVSHKSKDIGILKSIGVSNANIIKLFSGFAFLLGLIGSVVGAIFGWLFLLKINQMEDWLFEHFKFQLWDRTVYAIGDIP</sequence>
<accession>X1LIA1</accession>
<keyword evidence="3 6" id="KW-0812">Transmembrane</keyword>
<feature type="domain" description="ABC3 transporter permease C-terminal" evidence="7">
    <location>
        <begin position="29"/>
        <end position="106"/>
    </location>
</feature>
<organism evidence="8">
    <name type="scientific">marine sediment metagenome</name>
    <dbReference type="NCBI Taxonomy" id="412755"/>
    <lineage>
        <taxon>unclassified sequences</taxon>
        <taxon>metagenomes</taxon>
        <taxon>ecological metagenomes</taxon>
    </lineage>
</organism>
<evidence type="ECO:0000256" key="5">
    <source>
        <dbReference type="ARBA" id="ARBA00023136"/>
    </source>
</evidence>
<name>X1LIA1_9ZZZZ</name>
<comment type="subcellular location">
    <subcellularLocation>
        <location evidence="1">Cell membrane</location>
        <topology evidence="1">Multi-pass membrane protein</topology>
    </subcellularLocation>
</comment>
<feature type="transmembrane region" description="Helical" evidence="6">
    <location>
        <begin position="71"/>
        <end position="97"/>
    </location>
</feature>
<evidence type="ECO:0000313" key="8">
    <source>
        <dbReference type="EMBL" id="GAI18843.1"/>
    </source>
</evidence>
<evidence type="ECO:0000256" key="2">
    <source>
        <dbReference type="ARBA" id="ARBA00022475"/>
    </source>
</evidence>
<evidence type="ECO:0000259" key="7">
    <source>
        <dbReference type="Pfam" id="PF02687"/>
    </source>
</evidence>
<dbReference type="InterPro" id="IPR003838">
    <property type="entry name" value="ABC3_permease_C"/>
</dbReference>
<evidence type="ECO:0000256" key="6">
    <source>
        <dbReference type="SAM" id="Phobius"/>
    </source>
</evidence>
<evidence type="ECO:0000256" key="1">
    <source>
        <dbReference type="ARBA" id="ARBA00004651"/>
    </source>
</evidence>
<feature type="non-terminal residue" evidence="8">
    <location>
        <position position="127"/>
    </location>
</feature>
<gene>
    <name evidence="8" type="ORF">S06H3_34787</name>
</gene>
<dbReference type="GO" id="GO:0044874">
    <property type="term" value="P:lipoprotein localization to outer membrane"/>
    <property type="evidence" value="ECO:0007669"/>
    <property type="project" value="TreeGrafter"/>
</dbReference>
<keyword evidence="4 6" id="KW-1133">Transmembrane helix</keyword>
<feature type="transmembrane region" description="Helical" evidence="6">
    <location>
        <begin position="26"/>
        <end position="50"/>
    </location>
</feature>
<evidence type="ECO:0000256" key="3">
    <source>
        <dbReference type="ARBA" id="ARBA00022692"/>
    </source>
</evidence>
<dbReference type="InterPro" id="IPR051447">
    <property type="entry name" value="Lipoprotein-release_system"/>
</dbReference>
<dbReference type="AlphaFoldDB" id="X1LIA1"/>
<protein>
    <recommendedName>
        <fullName evidence="7">ABC3 transporter permease C-terminal domain-containing protein</fullName>
    </recommendedName>
</protein>